<feature type="compositionally biased region" description="Basic and acidic residues" evidence="1">
    <location>
        <begin position="1882"/>
        <end position="1900"/>
    </location>
</feature>
<evidence type="ECO:0000313" key="3">
    <source>
        <dbReference type="EMBL" id="KAA6404064.1"/>
    </source>
</evidence>
<evidence type="ECO:0000256" key="1">
    <source>
        <dbReference type="SAM" id="MobiDB-lite"/>
    </source>
</evidence>
<sequence>MVNLFKWLFWSSLTAIGVMVAVFIIETSKVFLAVLYHFMKKKYPKSVLTAESSTSNTIDTIIAKITAPEIDIDLQLTSAAVYVSAKQIFNIVVNVFRKKPNPKPIDLTISNATIKIHQKGTGETESEPTELEPKDVKKWPFIAPAIMDYVIGYAIVPLFLFIFGTGSPKKIMPVLDNIHLHFKNLKYLYVEEEEIEKRHKKGTRIRRRWYAGAVTELSTILGSVVKEDDTPKGQPPKPAVVTDDIIPNVKALITLKTAFVKTGIDYVPKAPITRPVITDIDEPSTEANDAEKPDLLVNPEVDLINPTSITKADQKDKLPVITPAISYTEPSVITLHANCIELSAAVLYKPLTDNYKPNDTTNEQTPEEDVVFVAIDFEASALVAALENVKDDGSDEPGPDNEEDNENFDLEELRRRDTIRRLSEPWSEVLEWDSAAGFEAAGIADETFRRNASSGSQGITGALGTESHVTENVIKQNTPSISVQTVRFSLKKIGLKKETYEIDGYDIRVEVHCAIFIPTNPYLIYIAQESAFTNTGANQAGKHRQQINRINQPDRNDSGISQLFNQNIAPSAIVPNPLFPHSDNIVAMKSKATQPLVQYDIGGFPSTIQQIQQSRVLSQAGAQSSRVTTSRNERKDSGLKINLPATDSLKKFFEALGHGRVRGSVVGVDYFSATYTVRKSKKEQSKGESEIAVAIASSPIFAQLRLSDFAKESYPSQKIDIDENQVRKLGLLIATIPATLNLIQLILPTKPQSNIKGAVENLAQSTNPGLVEPNELTQVNSIQHSSLNSNKNASIVEPKNKVSIGAVTIRIQAVAFRVIESDDDQGLTTGTDVTFSATDIAIQREQAPLASILQKSTTDLLTVYPPQSSTTGGKTTEKAEIPLKKKEEQTPKKVEDLAYNTHISAQNILVSIIEKGNESSSMSFDPAEFETLIGHEPLLSIASASLLFFTTESAISDKTPEELGQYKAQLGVKQWTFDAALYGETRIVGERESLEVVLGLANEALNAVEDAYQDGKQIWVKVRKGGAKKEELISEKEDDQVLIKEDKKVNYSEISNNTFTLKTEKVDIEFLKPLSDSDEEEEDEDDEYKQDKDKLDIAPNLKRMSACFASDGLVFTRRSIPIVVNEGSLNLNEIAGNNEEIEGYKVSIHKLISTTLLASGEISLSTISRKRGDQDESNADEIKADDVPPILATTNLQLQSRHIAHDFTARKTGFKSKLSKELQGIVVEAQSGNVRVGLSDARLSFLTLLIDKLRKLTSETEGRKKNVNKAKEEEENLINSILSLLHAPTPSLSSGSAFSAKGFLSRPLTFAFRTQGANFAFYANSPYPALVFSTELLSIRTHKSITKPNQYILSQPTEKTGLSVVTHGAQLRVCGEVIISGQEIAFTSDNKFYPLLSHRNEPDNIATIGVKSDSKTDNYVNALLLPPAPTTLILAHPPSFGGVVSAALPLNANPTSSNQLIIAERAEIQVKWVETHSWTGGASHTEAAAYFDIETLATDQEIEGEERKAKVGTLYDDLIKGAQSAKAKDRTNAMKAQTAKKRKGKRASDDYDPYDPIERNDTILVSVVRTQPFIPNNQTVAALQQGKQNDNEKDQARKDQQRQSLQTQLDILDGEDQTQNEPETKRKKLLLLILPSIADKDTKSEDSDDGSDNYPLTEAVNPNDVDEWVEWESYKQETTLRAVNEERRWTTEEEKERQNERKRKEEEDDEKRRSQIWAVEEKRMDGFRKVLENQRNTDQRAEEALQKEIVETTAQIEALENEDFVVEAISDSQALLEKALQANMVVPPDQLQSVDESQSDDQLVRDGDSNQQSNPIIPNGPTKEELREIRKNKIMGLHNALEDKKTKRIADHQLLIKKEEEVQKEEDSFAVRLRTREAEVEKDKQKGAVRTMERQEEKTQQNKRRIQKEKLQTILKRIGLIISRRQLVTSLAQAVGLQAIHKHWIPNTKYIENEFDLLQEREFGKKQGFAVADKIIAEAVERGILSEWEAKLGKEADQLFGSDSNERDYAELALQRAKAKQLGQFGSSRILGADDSDFEPNGPLDGMKKPNALIGLRNLKVLIPLDLNFESPLQVSIESVKKIFSFWSKDKGKKENKPETENEDENDYNEPFTFAADVQGLTVGVLDTCIASFLTHKSIAHFISTGVRDFQEEEGEGGRVPGAGQLAKCDTGLRRYIQVLDVIRDDSKSSIDGIGAGTKSEDEKLKDEIMKRAKDEKKLQEKQAQRAAAAAKKGSKRATFAGTVPPLKQESSIEKNLDEKLNAQQIRSNKPLPPYELDESAQDYVDDIRAPAAHLVTSATRIPAFLGSNPSYHPRSILFALAVQSLKTHLLIKLNSLDKNLNSQRSFNRSQLVFSGSAEQVQLVSQITTQGHKVFDSEKIEIASILTYNERQFKIDNARLYIEKPLIVASSFDINLYLAIPNWIDDAKQRIIFAVDQITSLQISSHHKHNETSSSSSRTSIQNLFSFSPQFRFAVYLKQITLALPFGASHPILSDRDALDKKYNFNNPFAATIHLDQLIAAFSKEEDQKIIYARTDGLSLTASTKPATSIFDEKDKDNQPIILIRKDKGNEITAENPGVSAFFIPRLTLNSSYDKNNVSLNFNAESLNHNDPVFEISLPILAFFTHLIQDYIVRIKRSPLPVAYKLKREIKLRASQDSEVVENTSYAFGIKFNSLSGVVTSSELLLTGNVFDKLSISGTKDDAEKRALKRAERRREEIVKQNEKRRRLEEAAKKGGLSEEEKRAQRKGVDNTIPSARIVVALPAITVETKVHLEGELVEQTIRILEESPEEIVEVKKPKNQPQVAPKTIEQQLPPIFIESLKIDDLKIEVAEILVLVSDTKTIDRLVSQKKESQQQLITFPASTTNGPEAGTFQEKADKLIPRDLINEKANKFVYQTQYVPLVERYCVWNFTKIEIRQSGEDPELKISAETASLQFTPQSLSTCLTLYQMFSFINESLHRHNLQTNTQELYTGRVKPKSGNISTFKRQPHDKLLQVSVSGVTKIEAVDGLDDESFDPSEEGVVLYLPHWNANLVRLFGAKSSKGEQLDEIVLRLKTFKGQEDDQSVIALDFIEEIDQDEDEIDDDKDDEDEDGNKKRSPTKLIHAATIPGDFSITAVLLCGQTMPKDEVRDTYTVAIDEFQLSIIDDNLDQFIKMAFEDYREAYRAHTHPRNTGRLTRALPLPFSFLPFHVNHILANTPKYRDTKMYDKITGDGQFNKDDFANIDLKSLRYQIFSGIRGRVIGNGSVAQQEMLFAKVCFDTLVAHLEDESGEISQVLEESIVKASTAYDFGVSQYKTSITTVPGASQSSANANETNKPEKPMTSKSIPVAKAIQELFENRSRTDQFFIHHMKLVGFRVLLRPPPKQAGASDGKANESDRPQQINATANKSNTPSNQLTTDQLNDSQLTSRSEASDWLLNQDQDSGLDDTQQQRTGSGSLTAPLFVFVIQIKKAQVIATEASEVRNDKSQQPYVNNLIFKLATAAPEPPAFLFEVEDSKLNETLRKPDILDDPEFYGTIEVEEDLDKYDPDLTFKETPIGEEPPVEEEKKAEKDKEKEKEEDEQREAIRPKAPPRDRKLYVTAIGVESDDLIAYAFTRLYGSLIHNSEWKAEYEKNPEGEETKKEN</sequence>
<feature type="compositionally biased region" description="Basic and acidic residues" evidence="1">
    <location>
        <begin position="3564"/>
        <end position="3573"/>
    </location>
</feature>
<keyword evidence="2" id="KW-0812">Transmembrane</keyword>
<feature type="region of interest" description="Disordered" evidence="1">
    <location>
        <begin position="1073"/>
        <end position="1093"/>
    </location>
</feature>
<keyword evidence="2" id="KW-0472">Membrane</keyword>
<dbReference type="Proteomes" id="UP000324800">
    <property type="component" value="Unassembled WGS sequence"/>
</dbReference>
<feature type="region of interest" description="Disordered" evidence="1">
    <location>
        <begin position="3529"/>
        <end position="3573"/>
    </location>
</feature>
<feature type="region of interest" description="Disordered" evidence="1">
    <location>
        <begin position="1686"/>
        <end position="1713"/>
    </location>
</feature>
<accession>A0A5J4XA64</accession>
<feature type="region of interest" description="Disordered" evidence="1">
    <location>
        <begin position="390"/>
        <end position="410"/>
    </location>
</feature>
<feature type="transmembrane region" description="Helical" evidence="2">
    <location>
        <begin position="141"/>
        <end position="163"/>
    </location>
</feature>
<dbReference type="EMBL" id="SNRW01000033">
    <property type="protein sequence ID" value="KAA6404064.1"/>
    <property type="molecule type" value="Genomic_DNA"/>
</dbReference>
<gene>
    <name evidence="3" type="ORF">EZS28_000409</name>
</gene>
<feature type="compositionally biased region" description="Acidic residues" evidence="1">
    <location>
        <begin position="1076"/>
        <end position="1088"/>
    </location>
</feature>
<feature type="compositionally biased region" description="Polar residues" evidence="1">
    <location>
        <begin position="3303"/>
        <end position="3315"/>
    </location>
</feature>
<feature type="region of interest" description="Disordered" evidence="1">
    <location>
        <begin position="3384"/>
        <end position="3410"/>
    </location>
</feature>
<keyword evidence="2" id="KW-1133">Transmembrane helix</keyword>
<feature type="region of interest" description="Disordered" evidence="1">
    <location>
        <begin position="1526"/>
        <end position="1557"/>
    </location>
</feature>
<feature type="compositionally biased region" description="Acidic residues" evidence="1">
    <location>
        <begin position="393"/>
        <end position="410"/>
    </location>
</feature>
<feature type="region of interest" description="Disordered" evidence="1">
    <location>
        <begin position="1585"/>
        <end position="1604"/>
    </location>
</feature>
<evidence type="ECO:0000256" key="2">
    <source>
        <dbReference type="SAM" id="Phobius"/>
    </source>
</evidence>
<feature type="region of interest" description="Disordered" evidence="1">
    <location>
        <begin position="2725"/>
        <end position="2748"/>
    </location>
</feature>
<proteinExistence type="predicted"/>
<feature type="region of interest" description="Disordered" evidence="1">
    <location>
        <begin position="1792"/>
        <end position="1822"/>
    </location>
</feature>
<comment type="caution">
    <text evidence="3">The sequence shown here is derived from an EMBL/GenBank/DDBJ whole genome shotgun (WGS) entry which is preliminary data.</text>
</comment>
<feature type="region of interest" description="Disordered" evidence="1">
    <location>
        <begin position="3303"/>
        <end position="3327"/>
    </location>
</feature>
<feature type="compositionally biased region" description="Basic and acidic residues" evidence="1">
    <location>
        <begin position="1589"/>
        <end position="1601"/>
    </location>
</feature>
<protein>
    <submittedName>
        <fullName evidence="3">Uncharacterized protein</fullName>
    </submittedName>
</protein>
<organism evidence="3 4">
    <name type="scientific">Streblomastix strix</name>
    <dbReference type="NCBI Taxonomy" id="222440"/>
    <lineage>
        <taxon>Eukaryota</taxon>
        <taxon>Metamonada</taxon>
        <taxon>Preaxostyla</taxon>
        <taxon>Oxymonadida</taxon>
        <taxon>Streblomastigidae</taxon>
        <taxon>Streblomastix</taxon>
    </lineage>
</organism>
<feature type="compositionally biased region" description="Basic and acidic residues" evidence="1">
    <location>
        <begin position="3545"/>
        <end position="3557"/>
    </location>
</feature>
<evidence type="ECO:0000313" key="4">
    <source>
        <dbReference type="Proteomes" id="UP000324800"/>
    </source>
</evidence>
<reference evidence="3 4" key="1">
    <citation type="submission" date="2019-03" db="EMBL/GenBank/DDBJ databases">
        <title>Single cell metagenomics reveals metabolic interactions within the superorganism composed of flagellate Streblomastix strix and complex community of Bacteroidetes bacteria on its surface.</title>
        <authorList>
            <person name="Treitli S.C."/>
            <person name="Kolisko M."/>
            <person name="Husnik F."/>
            <person name="Keeling P."/>
            <person name="Hampl V."/>
        </authorList>
    </citation>
    <scope>NUCLEOTIDE SEQUENCE [LARGE SCALE GENOMIC DNA]</scope>
    <source>
        <strain evidence="3">ST1C</strain>
    </source>
</reference>
<feature type="compositionally biased region" description="Acidic residues" evidence="1">
    <location>
        <begin position="3078"/>
        <end position="3092"/>
    </location>
</feature>
<feature type="region of interest" description="Disordered" evidence="1">
    <location>
        <begin position="3078"/>
        <end position="3099"/>
    </location>
</feature>
<name>A0A5J4XA64_9EUKA</name>
<feature type="region of interest" description="Disordered" evidence="1">
    <location>
        <begin position="1640"/>
        <end position="1660"/>
    </location>
</feature>
<feature type="transmembrane region" description="Helical" evidence="2">
    <location>
        <begin position="12"/>
        <end position="36"/>
    </location>
</feature>
<feature type="region of interest" description="Disordered" evidence="1">
    <location>
        <begin position="1882"/>
        <end position="1905"/>
    </location>
</feature>